<evidence type="ECO:0000259" key="6">
    <source>
        <dbReference type="PROSITE" id="PS50023"/>
    </source>
</evidence>
<keyword evidence="3 5" id="KW-0862">Zinc</keyword>
<evidence type="ECO:0000313" key="8">
    <source>
        <dbReference type="Proteomes" id="UP000054408"/>
    </source>
</evidence>
<keyword evidence="4 5" id="KW-0440">LIM domain</keyword>
<dbReference type="AlphaFoldDB" id="A0A0L0D3I6"/>
<proteinExistence type="predicted"/>
<dbReference type="PROSITE" id="PS50023">
    <property type="entry name" value="LIM_DOMAIN_2"/>
    <property type="match status" value="2"/>
</dbReference>
<dbReference type="PROSITE" id="PS00478">
    <property type="entry name" value="LIM_DOMAIN_1"/>
    <property type="match status" value="2"/>
</dbReference>
<dbReference type="CDD" id="cd08368">
    <property type="entry name" value="LIM"/>
    <property type="match status" value="1"/>
</dbReference>
<evidence type="ECO:0000256" key="4">
    <source>
        <dbReference type="ARBA" id="ARBA00023038"/>
    </source>
</evidence>
<protein>
    <recommendedName>
        <fullName evidence="6">LIM zinc-binding domain-containing protein</fullName>
    </recommendedName>
</protein>
<evidence type="ECO:0000313" key="7">
    <source>
        <dbReference type="EMBL" id="KNC46770.1"/>
    </source>
</evidence>
<accession>A0A0L0D3I6</accession>
<dbReference type="SUPFAM" id="SSF57716">
    <property type="entry name" value="Glucocorticoid receptor-like (DNA-binding domain)"/>
    <property type="match status" value="2"/>
</dbReference>
<evidence type="ECO:0000256" key="2">
    <source>
        <dbReference type="ARBA" id="ARBA00022737"/>
    </source>
</evidence>
<dbReference type="eggNOG" id="KOG1703">
    <property type="taxonomic scope" value="Eukaryota"/>
</dbReference>
<dbReference type="PANTHER" id="PTHR24205:SF16">
    <property type="entry name" value="GH01042P-RELATED"/>
    <property type="match status" value="1"/>
</dbReference>
<reference evidence="7 8" key="1">
    <citation type="submission" date="2010-05" db="EMBL/GenBank/DDBJ databases">
        <title>The Genome Sequence of Thecamonas trahens ATCC 50062.</title>
        <authorList>
            <consortium name="The Broad Institute Genome Sequencing Platform"/>
            <person name="Russ C."/>
            <person name="Cuomo C."/>
            <person name="Shea T."/>
            <person name="Young S.K."/>
            <person name="Zeng Q."/>
            <person name="Koehrsen M."/>
            <person name="Haas B."/>
            <person name="Borodovsky M."/>
            <person name="Guigo R."/>
            <person name="Alvarado L."/>
            <person name="Berlin A."/>
            <person name="Bochicchio J."/>
            <person name="Borenstein D."/>
            <person name="Chapman S."/>
            <person name="Chen Z."/>
            <person name="Freedman E."/>
            <person name="Gellesch M."/>
            <person name="Goldberg J."/>
            <person name="Griggs A."/>
            <person name="Gujja S."/>
            <person name="Heilman E."/>
            <person name="Heiman D."/>
            <person name="Hepburn T."/>
            <person name="Howarth C."/>
            <person name="Jen D."/>
            <person name="Larson L."/>
            <person name="Mehta T."/>
            <person name="Park D."/>
            <person name="Pearson M."/>
            <person name="Roberts A."/>
            <person name="Saif S."/>
            <person name="Shenoy N."/>
            <person name="Sisk P."/>
            <person name="Stolte C."/>
            <person name="Sykes S."/>
            <person name="Thomson T."/>
            <person name="Walk T."/>
            <person name="White J."/>
            <person name="Yandava C."/>
            <person name="Burger G."/>
            <person name="Gray M.W."/>
            <person name="Holland P.W.H."/>
            <person name="King N."/>
            <person name="Lang F.B.F."/>
            <person name="Roger A.J."/>
            <person name="Ruiz-Trillo I."/>
            <person name="Lander E."/>
            <person name="Nusbaum C."/>
        </authorList>
    </citation>
    <scope>NUCLEOTIDE SEQUENCE [LARGE SCALE GENOMIC DNA]</scope>
    <source>
        <strain evidence="7 8">ATCC 50062</strain>
    </source>
</reference>
<evidence type="ECO:0000256" key="3">
    <source>
        <dbReference type="ARBA" id="ARBA00022833"/>
    </source>
</evidence>
<dbReference type="GO" id="GO:0003712">
    <property type="term" value="F:transcription coregulator activity"/>
    <property type="evidence" value="ECO:0007669"/>
    <property type="project" value="TreeGrafter"/>
</dbReference>
<dbReference type="EMBL" id="GL349444">
    <property type="protein sequence ID" value="KNC46770.1"/>
    <property type="molecule type" value="Genomic_DNA"/>
</dbReference>
<dbReference type="PANTHER" id="PTHR24205">
    <property type="entry name" value="FOUR AND A HALF LIM DOMAINS PROTEIN"/>
    <property type="match status" value="1"/>
</dbReference>
<feature type="domain" description="LIM zinc-binding" evidence="6">
    <location>
        <begin position="3"/>
        <end position="63"/>
    </location>
</feature>
<keyword evidence="1 5" id="KW-0479">Metal-binding</keyword>
<keyword evidence="8" id="KW-1185">Reference proteome</keyword>
<evidence type="ECO:0000256" key="1">
    <source>
        <dbReference type="ARBA" id="ARBA00022723"/>
    </source>
</evidence>
<dbReference type="OrthoDB" id="5911912at2759"/>
<dbReference type="Proteomes" id="UP000054408">
    <property type="component" value="Unassembled WGS sequence"/>
</dbReference>
<name>A0A0L0D3I6_THETB</name>
<organism evidence="7 8">
    <name type="scientific">Thecamonas trahens ATCC 50062</name>
    <dbReference type="NCBI Taxonomy" id="461836"/>
    <lineage>
        <taxon>Eukaryota</taxon>
        <taxon>Apusozoa</taxon>
        <taxon>Apusomonadida</taxon>
        <taxon>Apusomonadidae</taxon>
        <taxon>Thecamonas</taxon>
    </lineage>
</organism>
<dbReference type="SMART" id="SM00132">
    <property type="entry name" value="LIM"/>
    <property type="match status" value="2"/>
</dbReference>
<gene>
    <name evidence="7" type="ORF">AMSG_03198</name>
</gene>
<keyword evidence="2" id="KW-0677">Repeat</keyword>
<feature type="domain" description="LIM zinc-binding" evidence="6">
    <location>
        <begin position="64"/>
        <end position="123"/>
    </location>
</feature>
<dbReference type="GO" id="GO:0005634">
    <property type="term" value="C:nucleus"/>
    <property type="evidence" value="ECO:0007669"/>
    <property type="project" value="TreeGrafter"/>
</dbReference>
<evidence type="ECO:0000256" key="5">
    <source>
        <dbReference type="PROSITE-ProRule" id="PRU00125"/>
    </source>
</evidence>
<dbReference type="OMA" id="VACANGK"/>
<dbReference type="GO" id="GO:0046872">
    <property type="term" value="F:metal ion binding"/>
    <property type="evidence" value="ECO:0007669"/>
    <property type="project" value="UniProtKB-KW"/>
</dbReference>
<dbReference type="RefSeq" id="XP_013760048.1">
    <property type="nucleotide sequence ID" value="XM_013904594.1"/>
</dbReference>
<dbReference type="GeneID" id="25562818"/>
<sequence length="203" mass="20975">MASTCHGCTQALEGAYITALDASWHNECFKCGHCGSQFASGQFTVADGKPFCNVACANGKDSLACAACGEPATEGAVVTAGEDTYHKACFVCRTCSAELGVSYVTSAGRKFCNQTCFENAPEMTPEEIKSKASEVTDSGVKPIQKLEPIALAGVSSDAEVAQLAAAKAAEVEAAGGDNSLAAMRKNMLADALAKEQEQEQAQA</sequence>
<dbReference type="Gene3D" id="2.10.110.10">
    <property type="entry name" value="Cysteine Rich Protein"/>
    <property type="match status" value="2"/>
</dbReference>
<dbReference type="STRING" id="461836.A0A0L0D3I6"/>
<dbReference type="InterPro" id="IPR001781">
    <property type="entry name" value="Znf_LIM"/>
</dbReference>
<dbReference type="Pfam" id="PF00412">
    <property type="entry name" value="LIM"/>
    <property type="match status" value="2"/>
</dbReference>